<organism evidence="2 3">
    <name type="scientific">Candidatus Pullichristensenella stercorigallinarum</name>
    <dbReference type="NCBI Taxonomy" id="2840909"/>
    <lineage>
        <taxon>Bacteria</taxon>
        <taxon>Bacillati</taxon>
        <taxon>Bacillota</taxon>
        <taxon>Clostridia</taxon>
        <taxon>Candidatus Pullichristensenella</taxon>
    </lineage>
</organism>
<dbReference type="Proteomes" id="UP000824260">
    <property type="component" value="Unassembled WGS sequence"/>
</dbReference>
<feature type="transmembrane region" description="Helical" evidence="1">
    <location>
        <begin position="77"/>
        <end position="103"/>
    </location>
</feature>
<keyword evidence="1" id="KW-0812">Transmembrane</keyword>
<dbReference type="AlphaFoldDB" id="A0A9D0ZJA9"/>
<proteinExistence type="predicted"/>
<evidence type="ECO:0000256" key="1">
    <source>
        <dbReference type="SAM" id="Phobius"/>
    </source>
</evidence>
<keyword evidence="1" id="KW-1133">Transmembrane helix</keyword>
<sequence>MLSLLESYRIRTSLLPQEVCARIEAVTDTTTAFFFSPHYQFRGRVSEDGFRLVRQRSFMSRERAVFRGRIYPRNGGALIVLARAWWSLAFCAFCLTFFAAVALTCGWPFVLPALLGAVAACLLVMVYTGQQRQAFVDWLCALVDGRLLERQKQRGFSR</sequence>
<feature type="transmembrane region" description="Helical" evidence="1">
    <location>
        <begin position="109"/>
        <end position="128"/>
    </location>
</feature>
<comment type="caution">
    <text evidence="2">The sequence shown here is derived from an EMBL/GenBank/DDBJ whole genome shotgun (WGS) entry which is preliminary data.</text>
</comment>
<name>A0A9D0ZJA9_9FIRM</name>
<reference evidence="2" key="2">
    <citation type="journal article" date="2021" name="PeerJ">
        <title>Extensive microbial diversity within the chicken gut microbiome revealed by metagenomics and culture.</title>
        <authorList>
            <person name="Gilroy R."/>
            <person name="Ravi A."/>
            <person name="Getino M."/>
            <person name="Pursley I."/>
            <person name="Horton D.L."/>
            <person name="Alikhan N.F."/>
            <person name="Baker D."/>
            <person name="Gharbi K."/>
            <person name="Hall N."/>
            <person name="Watson M."/>
            <person name="Adriaenssens E.M."/>
            <person name="Foster-Nyarko E."/>
            <person name="Jarju S."/>
            <person name="Secka A."/>
            <person name="Antonio M."/>
            <person name="Oren A."/>
            <person name="Chaudhuri R.R."/>
            <person name="La Ragione R."/>
            <person name="Hildebrand F."/>
            <person name="Pallen M.J."/>
        </authorList>
    </citation>
    <scope>NUCLEOTIDE SEQUENCE</scope>
    <source>
        <strain evidence="2">ChiSjej6B24-2974</strain>
    </source>
</reference>
<reference evidence="2" key="1">
    <citation type="submission" date="2020-10" db="EMBL/GenBank/DDBJ databases">
        <authorList>
            <person name="Gilroy R."/>
        </authorList>
    </citation>
    <scope>NUCLEOTIDE SEQUENCE</scope>
    <source>
        <strain evidence="2">ChiSjej6B24-2974</strain>
    </source>
</reference>
<protein>
    <submittedName>
        <fullName evidence="2">Uncharacterized protein</fullName>
    </submittedName>
</protein>
<keyword evidence="1" id="KW-0472">Membrane</keyword>
<evidence type="ECO:0000313" key="3">
    <source>
        <dbReference type="Proteomes" id="UP000824260"/>
    </source>
</evidence>
<accession>A0A9D0ZJA9</accession>
<evidence type="ECO:0000313" key="2">
    <source>
        <dbReference type="EMBL" id="HIQ81597.1"/>
    </source>
</evidence>
<dbReference type="EMBL" id="DVFZ01000009">
    <property type="protein sequence ID" value="HIQ81597.1"/>
    <property type="molecule type" value="Genomic_DNA"/>
</dbReference>
<gene>
    <name evidence="2" type="ORF">IAA52_00665</name>
</gene>